<feature type="coiled-coil region" evidence="5">
    <location>
        <begin position="190"/>
        <end position="285"/>
    </location>
</feature>
<dbReference type="SUPFAM" id="SSF50911">
    <property type="entry name" value="Mannose 6-phosphate receptor domain"/>
    <property type="match status" value="1"/>
</dbReference>
<dbReference type="InterPro" id="IPR036607">
    <property type="entry name" value="PRKCSH"/>
</dbReference>
<dbReference type="InterPro" id="IPR009011">
    <property type="entry name" value="Man6P_isomerase_rcpt-bd_dom_sf"/>
</dbReference>
<feature type="domain" description="MRH" evidence="8">
    <location>
        <begin position="445"/>
        <end position="559"/>
    </location>
</feature>
<keyword evidence="5" id="KW-0175">Coiled coil</keyword>
<feature type="compositionally biased region" description="Polar residues" evidence="6">
    <location>
        <begin position="413"/>
        <end position="424"/>
    </location>
</feature>
<evidence type="ECO:0000256" key="7">
    <source>
        <dbReference type="SAM" id="SignalP"/>
    </source>
</evidence>
<dbReference type="Gene3D" id="2.70.130.10">
    <property type="entry name" value="Mannose-6-phosphate receptor binding domain"/>
    <property type="match status" value="1"/>
</dbReference>
<dbReference type="OrthoDB" id="28322at2759"/>
<sequence length="574" mass="62944">MTVSAALLLLSLTAVVRCAADPRSSESTRPRGVGPEFAKFYKSPTEFSCISSPLHKIPISQLNDDYCDCPDGSDEPGTSACSHISLLSPNTSSVNPLTDNITLALPGFYCKNKGHIPSYVPFNSVNDGKCDHTHCCDGSDEWQHVGGTTCPDKCKEIGKEWRKKDDVRKKALGLAMKRKKELVAEAANLRHLAMSRVDELEIKLKSAEEKLKETEKVLEETEKSEKSKMVRGGVGKAGRAGILAGLAKARIEELRTNLVEVRKQRDALSGQLKELETTLSALKEEYNPNFNDEGAKRAVRAWEDYAARDKQGVWEAAKDRDLDEISKPDDESNGINWVEWESGDDSTTGEAESILYGLSAYAPPSLRVWLDSKITSFRTLLIESGILADNSGSSSSVESPAVTTARSKRDSAKTSLTNTQSDLNNAKSDLERDYGADDVFRALKDKCITKDSGEYIYELCFLGSTKQKPKKGGGDTNMGNFVSIASEYVDSDVDAEGKGLGVGERVVLKYENGQHCWNGPTRSTVVLLACSAQEEIWRISESEKCVYRMEVGTAAVCEPDDGKETKRTAEKDEL</sequence>
<gene>
    <name evidence="9" type="ORF">GJ744_004114</name>
</gene>
<dbReference type="CDD" id="cd00112">
    <property type="entry name" value="LDLa"/>
    <property type="match status" value="1"/>
</dbReference>
<comment type="caution">
    <text evidence="9">The sequence shown here is derived from an EMBL/GenBank/DDBJ whole genome shotgun (WGS) entry which is preliminary data.</text>
</comment>
<dbReference type="Proteomes" id="UP000606974">
    <property type="component" value="Unassembled WGS sequence"/>
</dbReference>
<dbReference type="InterPro" id="IPR002172">
    <property type="entry name" value="LDrepeatLR_classA_rpt"/>
</dbReference>
<proteinExistence type="predicted"/>
<dbReference type="EMBL" id="JAACFV010000019">
    <property type="protein sequence ID" value="KAF7511526.1"/>
    <property type="molecule type" value="Genomic_DNA"/>
</dbReference>
<organism evidence="9 10">
    <name type="scientific">Endocarpon pusillum</name>
    <dbReference type="NCBI Taxonomy" id="364733"/>
    <lineage>
        <taxon>Eukaryota</taxon>
        <taxon>Fungi</taxon>
        <taxon>Dikarya</taxon>
        <taxon>Ascomycota</taxon>
        <taxon>Pezizomycotina</taxon>
        <taxon>Eurotiomycetes</taxon>
        <taxon>Chaetothyriomycetidae</taxon>
        <taxon>Verrucariales</taxon>
        <taxon>Verrucariaceae</taxon>
        <taxon>Endocarpon</taxon>
    </lineage>
</organism>
<dbReference type="GO" id="GO:0006491">
    <property type="term" value="P:N-glycan processing"/>
    <property type="evidence" value="ECO:0007669"/>
    <property type="project" value="TreeGrafter"/>
</dbReference>
<evidence type="ECO:0000256" key="4">
    <source>
        <dbReference type="ARBA" id="ARBA00023157"/>
    </source>
</evidence>
<feature type="signal peptide" evidence="7">
    <location>
        <begin position="1"/>
        <end position="18"/>
    </location>
</feature>
<dbReference type="InterPro" id="IPR039794">
    <property type="entry name" value="Gtb1-like"/>
</dbReference>
<evidence type="ECO:0000256" key="2">
    <source>
        <dbReference type="ARBA" id="ARBA00022729"/>
    </source>
</evidence>
<keyword evidence="2 7" id="KW-0732">Signal</keyword>
<protein>
    <recommendedName>
        <fullName evidence="1">Glucosidase 2 subunit beta</fullName>
    </recommendedName>
</protein>
<evidence type="ECO:0000256" key="1">
    <source>
        <dbReference type="ARBA" id="ARBA00022387"/>
    </source>
</evidence>
<dbReference type="Pfam" id="PF12999">
    <property type="entry name" value="PRKCSH-like"/>
    <property type="match status" value="1"/>
</dbReference>
<dbReference type="PROSITE" id="PS51914">
    <property type="entry name" value="MRH"/>
    <property type="match status" value="1"/>
</dbReference>
<dbReference type="InterPro" id="IPR036055">
    <property type="entry name" value="LDL_receptor-like_sf"/>
</dbReference>
<evidence type="ECO:0000256" key="3">
    <source>
        <dbReference type="ARBA" id="ARBA00022824"/>
    </source>
</evidence>
<dbReference type="PANTHER" id="PTHR12630:SF1">
    <property type="entry name" value="GLUCOSIDASE 2 SUBUNIT BETA"/>
    <property type="match status" value="1"/>
</dbReference>
<dbReference type="SUPFAM" id="SSF57424">
    <property type="entry name" value="LDL receptor-like module"/>
    <property type="match status" value="1"/>
</dbReference>
<dbReference type="InterPro" id="IPR028146">
    <property type="entry name" value="PRKCSH_N"/>
</dbReference>
<feature type="region of interest" description="Disordered" evidence="6">
    <location>
        <begin position="390"/>
        <end position="424"/>
    </location>
</feature>
<dbReference type="InterPro" id="IPR044865">
    <property type="entry name" value="MRH_dom"/>
</dbReference>
<keyword evidence="3" id="KW-0256">Endoplasmic reticulum</keyword>
<evidence type="ECO:0000256" key="6">
    <source>
        <dbReference type="SAM" id="MobiDB-lite"/>
    </source>
</evidence>
<feature type="region of interest" description="Disordered" evidence="6">
    <location>
        <begin position="324"/>
        <end position="344"/>
    </location>
</feature>
<feature type="chain" id="PRO_5034103850" description="Glucosidase 2 subunit beta" evidence="7">
    <location>
        <begin position="19"/>
        <end position="574"/>
    </location>
</feature>
<evidence type="ECO:0000259" key="8">
    <source>
        <dbReference type="PROSITE" id="PS51914"/>
    </source>
</evidence>
<reference evidence="9" key="1">
    <citation type="submission" date="2020-02" db="EMBL/GenBank/DDBJ databases">
        <authorList>
            <person name="Palmer J.M."/>
        </authorList>
    </citation>
    <scope>NUCLEOTIDE SEQUENCE</scope>
    <source>
        <strain evidence="9">EPUS1.4</strain>
        <tissue evidence="9">Thallus</tissue>
    </source>
</reference>
<keyword evidence="10" id="KW-1185">Reference proteome</keyword>
<dbReference type="Pfam" id="PF13015">
    <property type="entry name" value="PRKCSH_1"/>
    <property type="match status" value="1"/>
</dbReference>
<dbReference type="AlphaFoldDB" id="A0A8H7E9A8"/>
<keyword evidence="4" id="KW-1015">Disulfide bond</keyword>
<name>A0A8H7E9A8_9EURO</name>
<evidence type="ECO:0000256" key="5">
    <source>
        <dbReference type="SAM" id="Coils"/>
    </source>
</evidence>
<evidence type="ECO:0000313" key="10">
    <source>
        <dbReference type="Proteomes" id="UP000606974"/>
    </source>
</evidence>
<evidence type="ECO:0000313" key="9">
    <source>
        <dbReference type="EMBL" id="KAF7511526.1"/>
    </source>
</evidence>
<dbReference type="PANTHER" id="PTHR12630">
    <property type="entry name" value="N-LINKED OLIGOSACCHARIDE PROCESSING"/>
    <property type="match status" value="1"/>
</dbReference>
<accession>A0A8H7E9A8</accession>
<dbReference type="GO" id="GO:0017177">
    <property type="term" value="C:glucosidase II complex"/>
    <property type="evidence" value="ECO:0007669"/>
    <property type="project" value="TreeGrafter"/>
</dbReference>